<dbReference type="RefSeq" id="WP_075856536.1">
    <property type="nucleotide sequence ID" value="NZ_FMAC01000015.1"/>
</dbReference>
<dbReference type="AlphaFoldDB" id="A0A1C3WCG0"/>
<dbReference type="NCBIfam" id="NF041060">
    <property type="entry name" value="DpdB"/>
    <property type="match status" value="1"/>
</dbReference>
<dbReference type="OrthoDB" id="237364at2"/>
<evidence type="ECO:0000313" key="1">
    <source>
        <dbReference type="EMBL" id="SCB37690.1"/>
    </source>
</evidence>
<dbReference type="EMBL" id="FMAC01000015">
    <property type="protein sequence ID" value="SCB37690.1"/>
    <property type="molecule type" value="Genomic_DNA"/>
</dbReference>
<dbReference type="InterPro" id="IPR017642">
    <property type="entry name" value="DNA_S_mod_DndB"/>
</dbReference>
<dbReference type="CDD" id="cd16413">
    <property type="entry name" value="DGQHR_domain"/>
    <property type="match status" value="1"/>
</dbReference>
<evidence type="ECO:0000313" key="2">
    <source>
        <dbReference type="Proteomes" id="UP000186228"/>
    </source>
</evidence>
<dbReference type="Proteomes" id="UP000186228">
    <property type="component" value="Unassembled WGS sequence"/>
</dbReference>
<name>A0A1C3WCG0_9HYPH</name>
<keyword evidence="2" id="KW-1185">Reference proteome</keyword>
<proteinExistence type="predicted"/>
<organism evidence="1 2">
    <name type="scientific">Rhizobium hainanense</name>
    <dbReference type="NCBI Taxonomy" id="52131"/>
    <lineage>
        <taxon>Bacteria</taxon>
        <taxon>Pseudomonadati</taxon>
        <taxon>Pseudomonadota</taxon>
        <taxon>Alphaproteobacteria</taxon>
        <taxon>Hyphomicrobiales</taxon>
        <taxon>Rhizobiaceae</taxon>
        <taxon>Rhizobium/Agrobacterium group</taxon>
        <taxon>Rhizobium</taxon>
    </lineage>
</organism>
<accession>A0A1C3WCG0</accession>
<dbReference type="STRING" id="52131.GA0061100_11573"/>
<dbReference type="NCBIfam" id="TIGR03187">
    <property type="entry name" value="DGQHR"/>
    <property type="match status" value="1"/>
</dbReference>
<reference evidence="2" key="1">
    <citation type="submission" date="2016-08" db="EMBL/GenBank/DDBJ databases">
        <authorList>
            <person name="Varghese N."/>
            <person name="Submissions Spin"/>
        </authorList>
    </citation>
    <scope>NUCLEOTIDE SEQUENCE [LARGE SCALE GENOMIC DNA]</scope>
    <source>
        <strain evidence="2">CCBAU 57015</strain>
    </source>
</reference>
<protein>
    <submittedName>
        <fullName evidence="1">DGQHR domain-containing protein</fullName>
    </submittedName>
</protein>
<dbReference type="Pfam" id="PF14072">
    <property type="entry name" value="DndB"/>
    <property type="match status" value="1"/>
</dbReference>
<sequence length="373" mass="41355">MSADPSNLMVRAVKTQQGDGVDVYAFFLHGSDLTRIADISRIHRDEKDLIGFQRKEIRSHVNAIVEFLDSGPVLFPNAITLALSSDVTFDVSRGPKPNGLTEVGQSGTLNIPVRKDGERAAWIVDGQQRSLALAKAKDSRFPVPVVGFVSQDVQVHREQFILVNKVKALDVRLINELLPAVGTLLPKDLAANRLPSELCNLLNRQQKSPFHRLIRRASDTGKEQSVVSDTALIDAIKKNLKGPYGALSQYLASETYNPDAMYEALVLYWSAVRDVFSDAWGKQPTESRLMHSAGIKAVGALMDQVMLRADSSATPEAEVKEALQRIAPFCAWTEGAWEGLDLQWNEIQGTPQHNRMLADHLMQLDRKLSRPAR</sequence>
<dbReference type="InterPro" id="IPR017601">
    <property type="entry name" value="DGQHR-contain_dom"/>
</dbReference>
<gene>
    <name evidence="1" type="ORF">GA0061100_11573</name>
</gene>